<dbReference type="PANTHER" id="PTHR10259">
    <property type="entry name" value="THIOPURINE S-METHYLTRANSFERASE"/>
    <property type="match status" value="1"/>
</dbReference>
<dbReference type="NCBIfam" id="TIGR03840">
    <property type="entry name" value="TMPT_Se_Te"/>
    <property type="match status" value="1"/>
</dbReference>
<dbReference type="PROSITE" id="PS51585">
    <property type="entry name" value="SAM_MT_TPMT"/>
    <property type="match status" value="1"/>
</dbReference>
<reference evidence="10 11" key="1">
    <citation type="submission" date="2020-08" db="EMBL/GenBank/DDBJ databases">
        <title>Genomic Encyclopedia of Type Strains, Phase IV (KMG-IV): sequencing the most valuable type-strain genomes for metagenomic binning, comparative biology and taxonomic classification.</title>
        <authorList>
            <person name="Goeker M."/>
        </authorList>
    </citation>
    <scope>NUCLEOTIDE SEQUENCE [LARGE SCALE GENOMIC DNA]</scope>
    <source>
        <strain evidence="10 11">DSM 5895</strain>
    </source>
</reference>
<keyword evidence="6 9" id="KW-0489">Methyltransferase</keyword>
<comment type="similarity">
    <text evidence="3 9">Belongs to the class I-like SAM-binding methyltransferase superfamily. TPMT family.</text>
</comment>
<dbReference type="HAMAP" id="MF_00812">
    <property type="entry name" value="Thiopur_methtran"/>
    <property type="match status" value="1"/>
</dbReference>
<dbReference type="InterPro" id="IPR029063">
    <property type="entry name" value="SAM-dependent_MTases_sf"/>
</dbReference>
<dbReference type="EMBL" id="JACICD010000004">
    <property type="protein sequence ID" value="MBB3771748.1"/>
    <property type="molecule type" value="Genomic_DNA"/>
</dbReference>
<keyword evidence="7 9" id="KW-0808">Transferase</keyword>
<dbReference type="Pfam" id="PF05724">
    <property type="entry name" value="TPMT"/>
    <property type="match status" value="1"/>
</dbReference>
<evidence type="ECO:0000313" key="11">
    <source>
        <dbReference type="Proteomes" id="UP000533469"/>
    </source>
</evidence>
<keyword evidence="11" id="KW-1185">Reference proteome</keyword>
<comment type="catalytic activity">
    <reaction evidence="1 9">
        <text>S-adenosyl-L-methionine + a thiopurine = S-adenosyl-L-homocysteine + a thiopurine S-methylether.</text>
        <dbReference type="EC" id="2.1.1.67"/>
    </reaction>
</comment>
<keyword evidence="5 9" id="KW-0963">Cytoplasm</keyword>
<dbReference type="InterPro" id="IPR008854">
    <property type="entry name" value="TPMT"/>
</dbReference>
<proteinExistence type="inferred from homology"/>
<dbReference type="InterPro" id="IPR025835">
    <property type="entry name" value="Thiopurine_S-MeTrfase"/>
</dbReference>
<dbReference type="AlphaFoldDB" id="A0A839ZAM9"/>
<comment type="subcellular location">
    <subcellularLocation>
        <location evidence="2 9">Cytoplasm</location>
    </subcellularLocation>
</comment>
<evidence type="ECO:0000256" key="1">
    <source>
        <dbReference type="ARBA" id="ARBA00000903"/>
    </source>
</evidence>
<dbReference type="PIRSF" id="PIRSF023956">
    <property type="entry name" value="Thiopurine_S-methyltransferase"/>
    <property type="match status" value="1"/>
</dbReference>
<gene>
    <name evidence="9" type="primary">tpm</name>
    <name evidence="10" type="ORF">FHS55_002357</name>
</gene>
<sequence length="213" mass="23562">MMEHEFWHRKWENNQIAFHEAETNPLLLKHVSALGLAAGARVFVPLCGKSRDLHWLLAQGYEVVGAELSRLAVEQLFADLALTPLITHAGTLERFEAERLTVFVGDIFDLDHATLGHVDAVYDRAALVALPEAVRTRYAAHLAAASRHAPQLLITLDYDPALDIGPPFAVNEHAVRRLYGAAFHVTNIETRALAQGLKGVHPVRESAFLLTAR</sequence>
<evidence type="ECO:0000256" key="8">
    <source>
        <dbReference type="ARBA" id="ARBA00022691"/>
    </source>
</evidence>
<dbReference type="NCBIfam" id="NF009732">
    <property type="entry name" value="PRK13255.1"/>
    <property type="match status" value="1"/>
</dbReference>
<evidence type="ECO:0000256" key="4">
    <source>
        <dbReference type="ARBA" id="ARBA00011905"/>
    </source>
</evidence>
<dbReference type="InterPro" id="IPR022474">
    <property type="entry name" value="Thiopur_S-MeTfrase_Se/Te_detox"/>
</dbReference>
<dbReference type="GO" id="GO:0032259">
    <property type="term" value="P:methylation"/>
    <property type="evidence" value="ECO:0007669"/>
    <property type="project" value="UniProtKB-KW"/>
</dbReference>
<dbReference type="FunFam" id="3.40.50.150:FF:000101">
    <property type="entry name" value="Thiopurine S-methyltransferase"/>
    <property type="match status" value="1"/>
</dbReference>
<name>A0A839ZAM9_9HYPH</name>
<organism evidence="10 11">
    <name type="scientific">Ancylobacter tetraedralis</name>
    <dbReference type="NCBI Taxonomy" id="217068"/>
    <lineage>
        <taxon>Bacteria</taxon>
        <taxon>Pseudomonadati</taxon>
        <taxon>Pseudomonadota</taxon>
        <taxon>Alphaproteobacteria</taxon>
        <taxon>Hyphomicrobiales</taxon>
        <taxon>Xanthobacteraceae</taxon>
        <taxon>Ancylobacter</taxon>
    </lineage>
</organism>
<dbReference type="EC" id="2.1.1.67" evidence="4 9"/>
<feature type="binding site" evidence="9">
    <location>
        <position position="11"/>
    </location>
    <ligand>
        <name>S-adenosyl-L-methionine</name>
        <dbReference type="ChEBI" id="CHEBI:59789"/>
    </ligand>
</feature>
<evidence type="ECO:0000256" key="9">
    <source>
        <dbReference type="HAMAP-Rule" id="MF_00812"/>
    </source>
</evidence>
<accession>A0A839ZAM9</accession>
<evidence type="ECO:0000256" key="5">
    <source>
        <dbReference type="ARBA" id="ARBA00022490"/>
    </source>
</evidence>
<evidence type="ECO:0000313" key="10">
    <source>
        <dbReference type="EMBL" id="MBB3771748.1"/>
    </source>
</evidence>
<feature type="binding site" evidence="9">
    <location>
        <position position="46"/>
    </location>
    <ligand>
        <name>S-adenosyl-L-methionine</name>
        <dbReference type="ChEBI" id="CHEBI:59789"/>
    </ligand>
</feature>
<evidence type="ECO:0000256" key="7">
    <source>
        <dbReference type="ARBA" id="ARBA00022679"/>
    </source>
</evidence>
<dbReference type="PANTHER" id="PTHR10259:SF11">
    <property type="entry name" value="THIOPURINE S-METHYLTRANSFERASE"/>
    <property type="match status" value="1"/>
</dbReference>
<dbReference type="GO" id="GO:0005737">
    <property type="term" value="C:cytoplasm"/>
    <property type="evidence" value="ECO:0007669"/>
    <property type="project" value="UniProtKB-SubCell"/>
</dbReference>
<feature type="binding site" evidence="9">
    <location>
        <position position="67"/>
    </location>
    <ligand>
        <name>S-adenosyl-L-methionine</name>
        <dbReference type="ChEBI" id="CHEBI:59789"/>
    </ligand>
</feature>
<dbReference type="GO" id="GO:0008119">
    <property type="term" value="F:thiopurine S-methyltransferase activity"/>
    <property type="evidence" value="ECO:0007669"/>
    <property type="project" value="UniProtKB-UniRule"/>
</dbReference>
<evidence type="ECO:0000256" key="2">
    <source>
        <dbReference type="ARBA" id="ARBA00004496"/>
    </source>
</evidence>
<dbReference type="GO" id="GO:0010038">
    <property type="term" value="P:response to metal ion"/>
    <property type="evidence" value="ECO:0007669"/>
    <property type="project" value="InterPro"/>
</dbReference>
<dbReference type="Proteomes" id="UP000533469">
    <property type="component" value="Unassembled WGS sequence"/>
</dbReference>
<dbReference type="Gene3D" id="3.40.50.150">
    <property type="entry name" value="Vaccinia Virus protein VP39"/>
    <property type="match status" value="1"/>
</dbReference>
<dbReference type="SUPFAM" id="SSF53335">
    <property type="entry name" value="S-adenosyl-L-methionine-dependent methyltransferases"/>
    <property type="match status" value="1"/>
</dbReference>
<keyword evidence="8 9" id="KW-0949">S-adenosyl-L-methionine</keyword>
<evidence type="ECO:0000256" key="3">
    <source>
        <dbReference type="ARBA" id="ARBA00008145"/>
    </source>
</evidence>
<comment type="caution">
    <text evidence="10">The sequence shown here is derived from an EMBL/GenBank/DDBJ whole genome shotgun (WGS) entry which is preliminary data.</text>
</comment>
<feature type="binding site" evidence="9">
    <location>
        <position position="124"/>
    </location>
    <ligand>
        <name>S-adenosyl-L-methionine</name>
        <dbReference type="ChEBI" id="CHEBI:59789"/>
    </ligand>
</feature>
<protein>
    <recommendedName>
        <fullName evidence="4 9">Thiopurine S-methyltransferase</fullName>
        <ecNumber evidence="4 9">2.1.1.67</ecNumber>
    </recommendedName>
    <alternativeName>
        <fullName evidence="9">Thiopurine methyltransferase</fullName>
    </alternativeName>
</protein>
<evidence type="ECO:0000256" key="6">
    <source>
        <dbReference type="ARBA" id="ARBA00022603"/>
    </source>
</evidence>